<gene>
    <name evidence="4" type="ORF">TBC1_111566</name>
</gene>
<dbReference type="EMBL" id="DF968182">
    <property type="protein sequence ID" value="GAP43413.1"/>
    <property type="molecule type" value="Genomic_DNA"/>
</dbReference>
<dbReference type="PANTHER" id="PTHR43420:SF12">
    <property type="entry name" value="N-ACETYLTRANSFERASE DOMAIN-CONTAINING PROTEIN"/>
    <property type="match status" value="1"/>
</dbReference>
<dbReference type="PROSITE" id="PS51186">
    <property type="entry name" value="GNAT"/>
    <property type="match status" value="1"/>
</dbReference>
<evidence type="ECO:0000259" key="3">
    <source>
        <dbReference type="PROSITE" id="PS51186"/>
    </source>
</evidence>
<dbReference type="Gene3D" id="3.40.630.30">
    <property type="match status" value="1"/>
</dbReference>
<keyword evidence="2" id="KW-0012">Acyltransferase</keyword>
<keyword evidence="5" id="KW-1185">Reference proteome</keyword>
<dbReference type="InterPro" id="IPR000182">
    <property type="entry name" value="GNAT_dom"/>
</dbReference>
<evidence type="ECO:0000313" key="4">
    <source>
        <dbReference type="EMBL" id="GAP43413.1"/>
    </source>
</evidence>
<evidence type="ECO:0000313" key="5">
    <source>
        <dbReference type="Proteomes" id="UP000053091"/>
    </source>
</evidence>
<proteinExistence type="predicted"/>
<dbReference type="GO" id="GO:0016747">
    <property type="term" value="F:acyltransferase activity, transferring groups other than amino-acyl groups"/>
    <property type="evidence" value="ECO:0007669"/>
    <property type="project" value="InterPro"/>
</dbReference>
<sequence length="160" mass="18022">MQTEQNPIYMMNFQLSVFNAVLKPGINDKNALADFLFEHLDQFGDKKEDIMKAIDFSVKDRASFGGFTLVAKDNGSIIGAVVVNQTGMEGYIPENILVYIATHRNYRGKGVGKSLMQEAINMAHGDIALHVEPDNPARYLYQKLGFDNKYLEMRLKKEAV</sequence>
<keyword evidence="1 4" id="KW-0808">Transferase</keyword>
<reference evidence="4" key="1">
    <citation type="journal article" date="2015" name="Genome Announc.">
        <title>Draft Genome Sequence of Bacteroidales Strain TBC1, a Novel Isolate from a Methanogenic Wastewater Treatment System.</title>
        <authorList>
            <person name="Tourlousse D.M."/>
            <person name="Matsuura N."/>
            <person name="Sun L."/>
            <person name="Toyonaga M."/>
            <person name="Kuroda K."/>
            <person name="Ohashi A."/>
            <person name="Cruz R."/>
            <person name="Yamaguchi T."/>
            <person name="Sekiguchi Y."/>
        </authorList>
    </citation>
    <scope>NUCLEOTIDE SEQUENCE [LARGE SCALE GENOMIC DNA]</scope>
    <source>
        <strain evidence="4">TBC1</strain>
    </source>
</reference>
<protein>
    <submittedName>
        <fullName evidence="4">Acetyltransferase (GNAT) family</fullName>
    </submittedName>
</protein>
<dbReference type="CDD" id="cd04301">
    <property type="entry name" value="NAT_SF"/>
    <property type="match status" value="1"/>
</dbReference>
<dbReference type="AlphaFoldDB" id="A0A0S7BRE7"/>
<dbReference type="Pfam" id="PF13508">
    <property type="entry name" value="Acetyltransf_7"/>
    <property type="match status" value="1"/>
</dbReference>
<dbReference type="SUPFAM" id="SSF55729">
    <property type="entry name" value="Acyl-CoA N-acyltransferases (Nat)"/>
    <property type="match status" value="1"/>
</dbReference>
<name>A0A0S7BRE7_9BACT</name>
<evidence type="ECO:0000256" key="1">
    <source>
        <dbReference type="ARBA" id="ARBA00022679"/>
    </source>
</evidence>
<dbReference type="PANTHER" id="PTHR43420">
    <property type="entry name" value="ACETYLTRANSFERASE"/>
    <property type="match status" value="1"/>
</dbReference>
<organism evidence="4">
    <name type="scientific">Lentimicrobium saccharophilum</name>
    <dbReference type="NCBI Taxonomy" id="1678841"/>
    <lineage>
        <taxon>Bacteria</taxon>
        <taxon>Pseudomonadati</taxon>
        <taxon>Bacteroidota</taxon>
        <taxon>Bacteroidia</taxon>
        <taxon>Bacteroidales</taxon>
        <taxon>Lentimicrobiaceae</taxon>
        <taxon>Lentimicrobium</taxon>
    </lineage>
</organism>
<dbReference type="Proteomes" id="UP000053091">
    <property type="component" value="Unassembled WGS sequence"/>
</dbReference>
<accession>A0A0S7BRE7</accession>
<dbReference type="PATRIC" id="fig|1678841.3.peg.1750"/>
<feature type="domain" description="N-acetyltransferase" evidence="3">
    <location>
        <begin position="20"/>
        <end position="160"/>
    </location>
</feature>
<dbReference type="InterPro" id="IPR016181">
    <property type="entry name" value="Acyl_CoA_acyltransferase"/>
</dbReference>
<dbReference type="InterPro" id="IPR050680">
    <property type="entry name" value="YpeA/RimI_acetyltransf"/>
</dbReference>
<dbReference type="STRING" id="1678841.TBC1_111566"/>
<evidence type="ECO:0000256" key="2">
    <source>
        <dbReference type="ARBA" id="ARBA00023315"/>
    </source>
</evidence>